<evidence type="ECO:0000313" key="3">
    <source>
        <dbReference type="EMBL" id="MFD2611266.1"/>
    </source>
</evidence>
<feature type="chain" id="PRO_5046558956" evidence="1">
    <location>
        <begin position="25"/>
        <end position="500"/>
    </location>
</feature>
<dbReference type="InterPro" id="IPR022627">
    <property type="entry name" value="DUF3502"/>
</dbReference>
<keyword evidence="4" id="KW-1185">Reference proteome</keyword>
<reference evidence="4" key="1">
    <citation type="journal article" date="2019" name="Int. J. Syst. Evol. Microbiol.">
        <title>The Global Catalogue of Microorganisms (GCM) 10K type strain sequencing project: providing services to taxonomists for standard genome sequencing and annotation.</title>
        <authorList>
            <consortium name="The Broad Institute Genomics Platform"/>
            <consortium name="The Broad Institute Genome Sequencing Center for Infectious Disease"/>
            <person name="Wu L."/>
            <person name="Ma J."/>
        </authorList>
    </citation>
    <scope>NUCLEOTIDE SEQUENCE [LARGE SCALE GENOMIC DNA]</scope>
    <source>
        <strain evidence="4">KCTC 3950</strain>
    </source>
</reference>
<protein>
    <submittedName>
        <fullName evidence="3">ABC transporter substrate-binding protein</fullName>
    </submittedName>
</protein>
<organism evidence="3 4">
    <name type="scientific">Paenibacillus gansuensis</name>
    <dbReference type="NCBI Taxonomy" id="306542"/>
    <lineage>
        <taxon>Bacteria</taxon>
        <taxon>Bacillati</taxon>
        <taxon>Bacillota</taxon>
        <taxon>Bacilli</taxon>
        <taxon>Bacillales</taxon>
        <taxon>Paenibacillaceae</taxon>
        <taxon>Paenibacillus</taxon>
    </lineage>
</organism>
<comment type="caution">
    <text evidence="3">The sequence shown here is derived from an EMBL/GenBank/DDBJ whole genome shotgun (WGS) entry which is preliminary data.</text>
</comment>
<evidence type="ECO:0000259" key="2">
    <source>
        <dbReference type="Pfam" id="PF12010"/>
    </source>
</evidence>
<dbReference type="SUPFAM" id="SSF53850">
    <property type="entry name" value="Periplasmic binding protein-like II"/>
    <property type="match status" value="1"/>
</dbReference>
<dbReference type="Proteomes" id="UP001597541">
    <property type="component" value="Unassembled WGS sequence"/>
</dbReference>
<dbReference type="Gene3D" id="3.40.190.10">
    <property type="entry name" value="Periplasmic binding protein-like II"/>
    <property type="match status" value="2"/>
</dbReference>
<accession>A0ABW5P8P5</accession>
<dbReference type="EMBL" id="JBHUME010000002">
    <property type="protein sequence ID" value="MFD2611266.1"/>
    <property type="molecule type" value="Genomic_DNA"/>
</dbReference>
<sequence>MKKQMKKAGFILTAAVLSLSIALGGCSSNETPAASVNNSKAEPAELKPVELSWHYLAWEDPKDLAAVNEKINEITTKKINATVKLYPLTWDNFKQKTNIMAAAGDTYDLVFTSNWINEFDQAVSKGALRKLDDLWQYMPNVKKSIPDEIWKATSVKGSNYAVINKQIFANQYGIGIIEPYVKEYNLELDQITSYEQILPVFEKIHADHKDVKLRGIGFDTLGFAPAFFGKFEAIGDTQLPGWLNAEGKVINQYDTPELRKVAQYNASLVQKGYIDPRSKLPGQDFTEDEKANKYPIDNVELIKPDMVTNGALAKDGKTKRVFNLITKPKIFSNSLTAAMTGISTTSKNPERAAMLIELVNTDKELYNLITFGIEGKHYTKAGDNLITKIADSGYNTNTDFVFGNVFNGFYTDPGQVGSWDATEKLNNEAEYSELLGFNFVSEPVKTEIAAVKSVMDEYGNVFAGWFPEKYEEFLAKLKNAGVDKIIAEKQRQVDEWKSSL</sequence>
<feature type="domain" description="DUF3502" evidence="2">
    <location>
        <begin position="434"/>
        <end position="497"/>
    </location>
</feature>
<name>A0ABW5P8P5_9BACL</name>
<dbReference type="Pfam" id="PF12010">
    <property type="entry name" value="DUF3502"/>
    <property type="match status" value="1"/>
</dbReference>
<evidence type="ECO:0000256" key="1">
    <source>
        <dbReference type="SAM" id="SignalP"/>
    </source>
</evidence>
<gene>
    <name evidence="3" type="ORF">ACFSUF_02390</name>
</gene>
<evidence type="ECO:0000313" key="4">
    <source>
        <dbReference type="Proteomes" id="UP001597541"/>
    </source>
</evidence>
<proteinExistence type="predicted"/>
<dbReference type="RefSeq" id="WP_377599727.1">
    <property type="nucleotide sequence ID" value="NZ_JBHUME010000002.1"/>
</dbReference>
<dbReference type="PROSITE" id="PS51257">
    <property type="entry name" value="PROKAR_LIPOPROTEIN"/>
    <property type="match status" value="1"/>
</dbReference>
<keyword evidence="1" id="KW-0732">Signal</keyword>
<feature type="signal peptide" evidence="1">
    <location>
        <begin position="1"/>
        <end position="24"/>
    </location>
</feature>